<evidence type="ECO:0000256" key="2">
    <source>
        <dbReference type="SAM" id="Phobius"/>
    </source>
</evidence>
<accession>X5EM02</accession>
<feature type="compositionally biased region" description="Low complexity" evidence="1">
    <location>
        <begin position="386"/>
        <end position="399"/>
    </location>
</feature>
<reference evidence="3" key="1">
    <citation type="journal article" date="2015" name="Parasitol. Res.">
        <title>Morphological and molecular characterization of Nosema pernyi, a microsporidian parasite in Antheraea pernyi.</title>
        <authorList>
            <person name="Wang Y."/>
            <person name="Liu W."/>
            <person name="Jiang Y."/>
            <person name="Huang L."/>
            <person name="Irfan M."/>
            <person name="Shi S."/>
            <person name="Yang R."/>
            <person name="Qin L."/>
        </authorList>
    </citation>
    <scope>NUCLEOTIDE SEQUENCE</scope>
</reference>
<dbReference type="EMBL" id="KJ210703">
    <property type="protein sequence ID" value="AHW68380.1"/>
    <property type="molecule type" value="mRNA"/>
</dbReference>
<feature type="compositionally biased region" description="Polar residues" evidence="1">
    <location>
        <begin position="347"/>
        <end position="356"/>
    </location>
</feature>
<feature type="region of interest" description="Disordered" evidence="1">
    <location>
        <begin position="347"/>
        <end position="451"/>
    </location>
</feature>
<proteinExistence type="evidence at transcript level"/>
<feature type="transmembrane region" description="Helical" evidence="2">
    <location>
        <begin position="563"/>
        <end position="586"/>
    </location>
</feature>
<name>X5EM02_9MICR</name>
<dbReference type="AlphaFoldDB" id="X5EM02"/>
<feature type="region of interest" description="Disordered" evidence="1">
    <location>
        <begin position="476"/>
        <end position="529"/>
    </location>
</feature>
<organism evidence="3">
    <name type="scientific">Nosema pernyi</name>
    <dbReference type="NCBI Taxonomy" id="1112939"/>
    <lineage>
        <taxon>Eukaryota</taxon>
        <taxon>Fungi</taxon>
        <taxon>Fungi incertae sedis</taxon>
        <taxon>Microsporidia</taxon>
        <taxon>Nosematidae</taxon>
        <taxon>Nosema</taxon>
    </lineage>
</organism>
<evidence type="ECO:0000313" key="3">
    <source>
        <dbReference type="EMBL" id="AHW68380.1"/>
    </source>
</evidence>
<feature type="compositionally biased region" description="Polar residues" evidence="1">
    <location>
        <begin position="510"/>
        <end position="521"/>
    </location>
</feature>
<feature type="compositionally biased region" description="Polar residues" evidence="1">
    <location>
        <begin position="476"/>
        <end position="502"/>
    </location>
</feature>
<sequence length="589" mass="68581">MRKAQEIRYLCQVIIIKFYKFIKTLETIRYEAIRSNEYDESSILKIWEVEKYIFGIVNTLFKTSSSLLIPSTNKFEFVKSYDDVKKRTKKIYYMIKSLKERFNLEILLKSEKKKEEGQCAWQKKFVKDADSILEDLKDNGPDSINRYRNKLIKDLEFLDSLVKKSTDKNEVKDMITVDCDVKTVDKFVEKYSLFLLEYCDILTNFDELLLNKNFFEYTYNYEDSLYFTTLKNMHDDILIARELKKYLSNYQNDKTDFLIFSQTDYFENRLLEKIKVNLQKCLYAFWKKNDTLGNILGKNYAKFSDDDDKYTERIEKLRKDLISAFNLDDPSEQQTFKKIISNLENPVQNNDISSRNVADGVNQNANNGQSEDNNNENQKSLQTSEQTNLDKNQNNNNDQTSDEIKLEENPNPLENNASKDESNQTVSGISKDTNLDTSKNDNTQENGQELNKNIIVEDNNENLKGNGEENVKILSDNEQNPKESSNQTDNKINSDETNGSNYEKSDRPSQNEAQINTSENKLNLDDDQKIIEGNKVNDDASPKENNNEITQKQNVKSTFLDDYLIYTICGCVFVAFGIVGALIYYFKNS</sequence>
<feature type="compositionally biased region" description="Polar residues" evidence="1">
    <location>
        <begin position="423"/>
        <end position="451"/>
    </location>
</feature>
<keyword evidence="2" id="KW-0812">Transmembrane</keyword>
<keyword evidence="2" id="KW-1133">Transmembrane helix</keyword>
<protein>
    <submittedName>
        <fullName evidence="3">Uncharacterized protein</fullName>
    </submittedName>
</protein>
<feature type="compositionally biased region" description="Low complexity" evidence="1">
    <location>
        <begin position="362"/>
        <end position="378"/>
    </location>
</feature>
<evidence type="ECO:0000256" key="1">
    <source>
        <dbReference type="SAM" id="MobiDB-lite"/>
    </source>
</evidence>
<keyword evidence="2" id="KW-0472">Membrane</keyword>